<protein>
    <submittedName>
        <fullName evidence="1">Uncharacterized protein</fullName>
    </submittedName>
</protein>
<evidence type="ECO:0000313" key="2">
    <source>
        <dbReference type="Proteomes" id="UP001201273"/>
    </source>
</evidence>
<proteinExistence type="predicted"/>
<evidence type="ECO:0000313" key="1">
    <source>
        <dbReference type="EMBL" id="MCE2597339.1"/>
    </source>
</evidence>
<accession>A0ABS8WE69</accession>
<dbReference type="Proteomes" id="UP001201273">
    <property type="component" value="Unassembled WGS sequence"/>
</dbReference>
<gene>
    <name evidence="1" type="ORF">K6Y31_21440</name>
</gene>
<feature type="non-terminal residue" evidence="1">
    <location>
        <position position="1"/>
    </location>
</feature>
<comment type="caution">
    <text evidence="1">The sequence shown here is derived from an EMBL/GenBank/DDBJ whole genome shotgun (WGS) entry which is preliminary data.</text>
</comment>
<sequence length="96" mass="10579">VKRSSADGSVGFPHVRVGHRQAPIRLIMSSRKPDSKESGFFTFLENQKTAALLPTIPENPVSRHNKPLESGLLAIFAILKLGVDKPDKSPDLPFYL</sequence>
<reference evidence="1 2" key="1">
    <citation type="journal article" date="2022" name="Environ. Microbiol. Rep.">
        <title>Eco-phylogenetic analyses reveal divergent evolution of vitamin B12 metabolism in the marine bacterial family 'Psychromonadaceae'.</title>
        <authorList>
            <person name="Jin X."/>
            <person name="Yang Y."/>
            <person name="Cao H."/>
            <person name="Gao B."/>
            <person name="Zhao Z."/>
        </authorList>
    </citation>
    <scope>NUCLEOTIDE SEQUENCE [LARGE SCALE GENOMIC DNA]</scope>
    <source>
        <strain evidence="1 2">MKS20</strain>
    </source>
</reference>
<keyword evidence="2" id="KW-1185">Reference proteome</keyword>
<dbReference type="EMBL" id="JAIMJA010000044">
    <property type="protein sequence ID" value="MCE2597339.1"/>
    <property type="molecule type" value="Genomic_DNA"/>
</dbReference>
<name>A0ABS8WE69_9GAMM</name>
<organism evidence="1 2">
    <name type="scientific">Motilimonas cestriensis</name>
    <dbReference type="NCBI Taxonomy" id="2742685"/>
    <lineage>
        <taxon>Bacteria</taxon>
        <taxon>Pseudomonadati</taxon>
        <taxon>Pseudomonadota</taxon>
        <taxon>Gammaproteobacteria</taxon>
        <taxon>Alteromonadales</taxon>
        <taxon>Alteromonadales genera incertae sedis</taxon>
        <taxon>Motilimonas</taxon>
    </lineage>
</organism>